<proteinExistence type="inferred from homology"/>
<dbReference type="eggNOG" id="COG3842">
    <property type="taxonomic scope" value="Bacteria"/>
</dbReference>
<dbReference type="InterPro" id="IPR017871">
    <property type="entry name" value="ABC_transporter-like_CS"/>
</dbReference>
<dbReference type="InterPro" id="IPR013611">
    <property type="entry name" value="Transp-assoc_OB_typ2"/>
</dbReference>
<dbReference type="PROSITE" id="PS50893">
    <property type="entry name" value="ABC_TRANSPORTER_2"/>
    <property type="match status" value="1"/>
</dbReference>
<feature type="domain" description="ABC transporter" evidence="6">
    <location>
        <begin position="7"/>
        <end position="250"/>
    </location>
</feature>
<dbReference type="PANTHER" id="PTHR43875">
    <property type="entry name" value="MALTODEXTRIN IMPORT ATP-BINDING PROTEIN MSMX"/>
    <property type="match status" value="1"/>
</dbReference>
<gene>
    <name evidence="7" type="primary">potA_1</name>
    <name evidence="7" type="ORF">Mame_00188</name>
</gene>
<dbReference type="PROSITE" id="PS00211">
    <property type="entry name" value="ABC_TRANSPORTER_1"/>
    <property type="match status" value="1"/>
</dbReference>
<dbReference type="FunFam" id="3.40.50.300:FF:000042">
    <property type="entry name" value="Maltose/maltodextrin ABC transporter, ATP-binding protein"/>
    <property type="match status" value="1"/>
</dbReference>
<dbReference type="SMART" id="SM00382">
    <property type="entry name" value="AAA"/>
    <property type="match status" value="1"/>
</dbReference>
<evidence type="ECO:0000256" key="4">
    <source>
        <dbReference type="ARBA" id="ARBA00022741"/>
    </source>
</evidence>
<dbReference type="OrthoDB" id="9802264at2"/>
<dbReference type="Proteomes" id="UP000191135">
    <property type="component" value="Chromosome"/>
</dbReference>
<evidence type="ECO:0000256" key="5">
    <source>
        <dbReference type="ARBA" id="ARBA00022840"/>
    </source>
</evidence>
<dbReference type="Gene3D" id="3.40.50.300">
    <property type="entry name" value="P-loop containing nucleotide triphosphate hydrolases"/>
    <property type="match status" value="1"/>
</dbReference>
<dbReference type="KEGG" id="mmed:Mame_00188"/>
<organism evidence="7 8">
    <name type="scientific">Martelella mediterranea DSM 17316</name>
    <dbReference type="NCBI Taxonomy" id="1122214"/>
    <lineage>
        <taxon>Bacteria</taxon>
        <taxon>Pseudomonadati</taxon>
        <taxon>Pseudomonadota</taxon>
        <taxon>Alphaproteobacteria</taxon>
        <taxon>Hyphomicrobiales</taxon>
        <taxon>Aurantimonadaceae</taxon>
        <taxon>Martelella</taxon>
    </lineage>
</organism>
<name>A0A1U9YVW5_9HYPH</name>
<dbReference type="STRING" id="1122214.Mame_00188"/>
<keyword evidence="8" id="KW-1185">Reference proteome</keyword>
<comment type="similarity">
    <text evidence="2">Belongs to the ABC transporter superfamily.</text>
</comment>
<sequence length="373" mass="40530">MNNQTGVTVEGLRKIYPSSAGVAGGIHEADFHLPPGTFFTLLGPSGCGKTTTLRCIAGLEHPDSGRVQVDDRVFFDQRKGIWVPLNRRNIGMVFQSYAIWPHMSVFENVSFPLRVAKDRSYSREEISSMTMKALSTVALESFAERSATQLSGGQQQRVALARAIVREPSLLLLDEPLSNLDAALRDNMRTELKRLQRQLGITTIYVTHDQAEALDMSDKIAVINQGRVVQLDTPEAIYFRPENAFVADFVGTTNLLSGKVAKACPKGGSAKVRLANGQIIDCTSLRDVAEGDAATISVRPESIVVVDGSGGDPGNRINAQVKLRGFVGNLARYELTADDMKFSVNTNPKVQLRPGDNVVLGFSPDDAIVLADN</sequence>
<dbReference type="GO" id="GO:0005524">
    <property type="term" value="F:ATP binding"/>
    <property type="evidence" value="ECO:0007669"/>
    <property type="project" value="UniProtKB-KW"/>
</dbReference>
<dbReference type="EMBL" id="CP020330">
    <property type="protein sequence ID" value="AQZ49571.1"/>
    <property type="molecule type" value="Genomic_DNA"/>
</dbReference>
<protein>
    <submittedName>
        <fullName evidence="7">Spermidine/putrescine import ATP-binding protein PotA</fullName>
        <ecNumber evidence="7">3.6.3.31</ecNumber>
    </submittedName>
</protein>
<dbReference type="InterPro" id="IPR027417">
    <property type="entry name" value="P-loop_NTPase"/>
</dbReference>
<keyword evidence="3" id="KW-0813">Transport</keyword>
<evidence type="ECO:0000256" key="1">
    <source>
        <dbReference type="ARBA" id="ARBA00004417"/>
    </source>
</evidence>
<dbReference type="GO" id="GO:0016887">
    <property type="term" value="F:ATP hydrolysis activity"/>
    <property type="evidence" value="ECO:0007669"/>
    <property type="project" value="InterPro"/>
</dbReference>
<evidence type="ECO:0000256" key="2">
    <source>
        <dbReference type="ARBA" id="ARBA00005417"/>
    </source>
</evidence>
<dbReference type="PANTHER" id="PTHR43875:SF4">
    <property type="entry name" value="GLUCOSE IMPORT ATP-BINDING PROTEIN GLCV"/>
    <property type="match status" value="1"/>
</dbReference>
<evidence type="ECO:0000313" key="7">
    <source>
        <dbReference type="EMBL" id="AQZ49571.1"/>
    </source>
</evidence>
<keyword evidence="5 7" id="KW-0067">ATP-binding</keyword>
<evidence type="ECO:0000313" key="8">
    <source>
        <dbReference type="Proteomes" id="UP000191135"/>
    </source>
</evidence>
<dbReference type="EC" id="3.6.3.31" evidence="7"/>
<dbReference type="Gene3D" id="2.40.50.100">
    <property type="match status" value="1"/>
</dbReference>
<dbReference type="SUPFAM" id="SSF52540">
    <property type="entry name" value="P-loop containing nucleoside triphosphate hydrolases"/>
    <property type="match status" value="1"/>
</dbReference>
<reference evidence="7 8" key="1">
    <citation type="submission" date="2017-03" db="EMBL/GenBank/DDBJ databases">
        <title>Foreign affairs: Plasmid Transfer between Roseobacters and Rhizobia.</title>
        <authorList>
            <person name="Bartling P."/>
            <person name="Bunk B."/>
            <person name="Overmann J."/>
            <person name="Brinkmann H."/>
            <person name="Petersen J."/>
        </authorList>
    </citation>
    <scope>NUCLEOTIDE SEQUENCE [LARGE SCALE GENOMIC DNA]</scope>
    <source>
        <strain evidence="7 8">MACL11</strain>
    </source>
</reference>
<keyword evidence="7" id="KW-0378">Hydrolase</keyword>
<dbReference type="InterPro" id="IPR047641">
    <property type="entry name" value="ABC_transpr_MalK/UgpC-like"/>
</dbReference>
<dbReference type="InterPro" id="IPR003593">
    <property type="entry name" value="AAA+_ATPase"/>
</dbReference>
<accession>A0A1U9YVW5</accession>
<dbReference type="GO" id="GO:0055052">
    <property type="term" value="C:ATP-binding cassette (ABC) transporter complex, substrate-binding subunit-containing"/>
    <property type="evidence" value="ECO:0007669"/>
    <property type="project" value="TreeGrafter"/>
</dbReference>
<dbReference type="GO" id="GO:0140359">
    <property type="term" value="F:ABC-type transporter activity"/>
    <property type="evidence" value="ECO:0007669"/>
    <property type="project" value="UniProtKB-ARBA"/>
</dbReference>
<keyword evidence="4" id="KW-0547">Nucleotide-binding</keyword>
<dbReference type="SUPFAM" id="SSF50331">
    <property type="entry name" value="MOP-like"/>
    <property type="match status" value="1"/>
</dbReference>
<dbReference type="InterPro" id="IPR003439">
    <property type="entry name" value="ABC_transporter-like_ATP-bd"/>
</dbReference>
<dbReference type="RefSeq" id="WP_018063377.1">
    <property type="nucleotide sequence ID" value="NZ_AQWH01000003.1"/>
</dbReference>
<dbReference type="InterPro" id="IPR008995">
    <property type="entry name" value="Mo/tungstate-bd_C_term_dom"/>
</dbReference>
<dbReference type="Pfam" id="PF08402">
    <property type="entry name" value="TOBE_2"/>
    <property type="match status" value="1"/>
</dbReference>
<dbReference type="Pfam" id="PF00005">
    <property type="entry name" value="ABC_tran"/>
    <property type="match status" value="1"/>
</dbReference>
<dbReference type="AlphaFoldDB" id="A0A1U9YVW5"/>
<evidence type="ECO:0000259" key="6">
    <source>
        <dbReference type="PROSITE" id="PS50893"/>
    </source>
</evidence>
<evidence type="ECO:0000256" key="3">
    <source>
        <dbReference type="ARBA" id="ARBA00022448"/>
    </source>
</evidence>
<comment type="subcellular location">
    <subcellularLocation>
        <location evidence="1">Cell inner membrane</location>
        <topology evidence="1">Peripheral membrane protein</topology>
    </subcellularLocation>
</comment>